<comment type="caution">
    <text evidence="1">The sequence shown here is derived from an EMBL/GenBank/DDBJ whole genome shotgun (WGS) entry which is preliminary data.</text>
</comment>
<dbReference type="EMBL" id="JAHZST010000010">
    <property type="protein sequence ID" value="MBW8184816.1"/>
    <property type="molecule type" value="Genomic_DNA"/>
</dbReference>
<organism evidence="1 2">
    <name type="scientific">Shewanella nanhaiensis</name>
    <dbReference type="NCBI Taxonomy" id="2864872"/>
    <lineage>
        <taxon>Bacteria</taxon>
        <taxon>Pseudomonadati</taxon>
        <taxon>Pseudomonadota</taxon>
        <taxon>Gammaproteobacteria</taxon>
        <taxon>Alteromonadales</taxon>
        <taxon>Shewanellaceae</taxon>
        <taxon>Shewanella</taxon>
    </lineage>
</organism>
<evidence type="ECO:0008006" key="3">
    <source>
        <dbReference type="Google" id="ProtNLM"/>
    </source>
</evidence>
<gene>
    <name evidence="1" type="ORF">K0625_14215</name>
</gene>
<proteinExistence type="predicted"/>
<protein>
    <recommendedName>
        <fullName evidence="3">DUF4402 domain-containing protein</fullName>
    </recommendedName>
</protein>
<evidence type="ECO:0000313" key="1">
    <source>
        <dbReference type="EMBL" id="MBW8184816.1"/>
    </source>
</evidence>
<accession>A0ABS7E6N6</accession>
<keyword evidence="2" id="KW-1185">Reference proteome</keyword>
<dbReference type="RefSeq" id="WP_220110293.1">
    <property type="nucleotide sequence ID" value="NZ_JAHZST010000010.1"/>
</dbReference>
<name>A0ABS7E6N6_9GAMM</name>
<sequence>MIVSFQFHASAAISITEIQPLKYPSAIKNSSKSTIVVVNWKGALGKATNTTLLDNDYHQGRYLITSDSTAPISIDFFQLGNENKVNLKSLRVRYKNQTLKSFPASGLANPGLDGEYIDIGAKVVAGKNAVPGMKSPQYTLRIEEQ</sequence>
<evidence type="ECO:0000313" key="2">
    <source>
        <dbReference type="Proteomes" id="UP001195963"/>
    </source>
</evidence>
<reference evidence="1 2" key="1">
    <citation type="submission" date="2021-07" db="EMBL/GenBank/DDBJ databases">
        <title>Shewanella sp. nov, isolated from SCS.</title>
        <authorList>
            <person name="Cao W.R."/>
        </authorList>
    </citation>
    <scope>NUCLEOTIDE SEQUENCE [LARGE SCALE GENOMIC DNA]</scope>
    <source>
        <strain evidence="1 2">NR704-98</strain>
    </source>
</reference>
<dbReference type="Proteomes" id="UP001195963">
    <property type="component" value="Unassembled WGS sequence"/>
</dbReference>